<gene>
    <name evidence="7" type="ORF">MILUP08_42831</name>
</gene>
<dbReference type="PANTHER" id="PTHR30566:SF25">
    <property type="entry name" value="INNER MEMBRANE PROTEIN"/>
    <property type="match status" value="1"/>
</dbReference>
<dbReference type="Pfam" id="PF00924">
    <property type="entry name" value="MS_channel_2nd"/>
    <property type="match status" value="1"/>
</dbReference>
<keyword evidence="8" id="KW-1185">Reference proteome</keyword>
<keyword evidence="3 5" id="KW-1133">Transmembrane helix</keyword>
<dbReference type="InterPro" id="IPR010920">
    <property type="entry name" value="LSM_dom_sf"/>
</dbReference>
<evidence type="ECO:0000256" key="3">
    <source>
        <dbReference type="ARBA" id="ARBA00022989"/>
    </source>
</evidence>
<feature type="transmembrane region" description="Helical" evidence="5">
    <location>
        <begin position="159"/>
        <end position="178"/>
    </location>
</feature>
<dbReference type="Proteomes" id="UP000003448">
    <property type="component" value="Unassembled WGS sequence"/>
</dbReference>
<dbReference type="AlphaFoldDB" id="I0L253"/>
<organism evidence="7 8">
    <name type="scientific">Micromonospora lupini str. Lupac 08</name>
    <dbReference type="NCBI Taxonomy" id="1150864"/>
    <lineage>
        <taxon>Bacteria</taxon>
        <taxon>Bacillati</taxon>
        <taxon>Actinomycetota</taxon>
        <taxon>Actinomycetes</taxon>
        <taxon>Micromonosporales</taxon>
        <taxon>Micromonosporaceae</taxon>
        <taxon>Micromonospora</taxon>
    </lineage>
</organism>
<dbReference type="Gene3D" id="2.30.30.60">
    <property type="match status" value="1"/>
</dbReference>
<protein>
    <submittedName>
        <fullName evidence="7">Mechanosensitive ion channel MscS</fullName>
    </submittedName>
</protein>
<reference evidence="8" key="1">
    <citation type="journal article" date="2012" name="J. Bacteriol.">
        <title>Genome Sequence of Micromonospora lupini Lupac 08, Isolated from Root Nodules of Lupinus angustifolius.</title>
        <authorList>
            <person name="Alonso-Vega P."/>
            <person name="Normand P."/>
            <person name="Bacigalupe R."/>
            <person name="Pujic P."/>
            <person name="Lajus A."/>
            <person name="Vallenet D."/>
            <person name="Carro L."/>
            <person name="Coll P."/>
            <person name="Trujillo M.E."/>
        </authorList>
    </citation>
    <scope>NUCLEOTIDE SEQUENCE [LARGE SCALE GENOMIC DNA]</scope>
    <source>
        <strain evidence="8">Lupac 08</strain>
    </source>
</reference>
<feature type="transmembrane region" description="Helical" evidence="5">
    <location>
        <begin position="15"/>
        <end position="35"/>
    </location>
</feature>
<dbReference type="PANTHER" id="PTHR30566">
    <property type="entry name" value="YNAI-RELATED MECHANOSENSITIVE ION CHANNEL"/>
    <property type="match status" value="1"/>
</dbReference>
<feature type="transmembrane region" description="Helical" evidence="5">
    <location>
        <begin position="132"/>
        <end position="153"/>
    </location>
</feature>
<dbReference type="InterPro" id="IPR023408">
    <property type="entry name" value="MscS_beta-dom_sf"/>
</dbReference>
<evidence type="ECO:0000256" key="1">
    <source>
        <dbReference type="ARBA" id="ARBA00004370"/>
    </source>
</evidence>
<dbReference type="STRING" id="1150864.MILUP08_42831"/>
<keyword evidence="2 5" id="KW-0812">Transmembrane</keyword>
<proteinExistence type="predicted"/>
<evidence type="ECO:0000256" key="5">
    <source>
        <dbReference type="SAM" id="Phobius"/>
    </source>
</evidence>
<dbReference type="SUPFAM" id="SSF50182">
    <property type="entry name" value="Sm-like ribonucleoproteins"/>
    <property type="match status" value="1"/>
</dbReference>
<comment type="subcellular location">
    <subcellularLocation>
        <location evidence="1">Membrane</location>
    </subcellularLocation>
</comment>
<feature type="domain" description="Mechanosensitive ion channel MscS" evidence="6">
    <location>
        <begin position="182"/>
        <end position="247"/>
    </location>
</feature>
<dbReference type="GO" id="GO:0055085">
    <property type="term" value="P:transmembrane transport"/>
    <property type="evidence" value="ECO:0007669"/>
    <property type="project" value="InterPro"/>
</dbReference>
<name>I0L253_9ACTN</name>
<comment type="caution">
    <text evidence="7">The sequence shown here is derived from an EMBL/GenBank/DDBJ whole genome shotgun (WGS) entry which is preliminary data.</text>
</comment>
<evidence type="ECO:0000259" key="6">
    <source>
        <dbReference type="Pfam" id="PF00924"/>
    </source>
</evidence>
<dbReference type="Gene3D" id="1.10.287.1260">
    <property type="match status" value="1"/>
</dbReference>
<keyword evidence="4 5" id="KW-0472">Membrane</keyword>
<evidence type="ECO:0000313" key="8">
    <source>
        <dbReference type="Proteomes" id="UP000003448"/>
    </source>
</evidence>
<sequence length="346" mass="38693">MTPCDGERPLMRTALIVLAALAAAVLVDLVAGVLMRRVARGRYRWLLEPLRDACRRPAAAVLLFGALHYALPPGPADWQRHLRHASLLVLIAASAWLLIRTLSVIETVSFSKLPSDLVTSRRIRRARTQIRPVRRLTVAVVTIVAIGLILITFRPVRLFGISVLTSAGVVGALIGLSARTALGNAFAGVQVAFADGLHVGDVLVVDGEWGRVEEVKLTNVVIRLWDERMLILPTTYFTERPFQNWTRNESRVVGKVQIHVDHTTDLDDLRREARRLVESSPLWDRGQWVLQMVDSTPQTVVVQVQASAADGASAWDLRCDLREGLVRYLRDSHPQWLPRTRNQYQP</sequence>
<dbReference type="eggNOG" id="COG0668">
    <property type="taxonomic scope" value="Bacteria"/>
</dbReference>
<accession>I0L253</accession>
<dbReference type="InterPro" id="IPR006685">
    <property type="entry name" value="MscS_channel_2nd"/>
</dbReference>
<evidence type="ECO:0000256" key="2">
    <source>
        <dbReference type="ARBA" id="ARBA00022692"/>
    </source>
</evidence>
<dbReference type="EMBL" id="CAIE01000022">
    <property type="protein sequence ID" value="CCH17900.1"/>
    <property type="molecule type" value="Genomic_DNA"/>
</dbReference>
<dbReference type="GO" id="GO:0016020">
    <property type="term" value="C:membrane"/>
    <property type="evidence" value="ECO:0007669"/>
    <property type="project" value="UniProtKB-SubCell"/>
</dbReference>
<evidence type="ECO:0000313" key="7">
    <source>
        <dbReference type="EMBL" id="CCH17900.1"/>
    </source>
</evidence>
<evidence type="ECO:0000256" key="4">
    <source>
        <dbReference type="ARBA" id="ARBA00023136"/>
    </source>
</evidence>